<dbReference type="EMBL" id="CP008941">
    <property type="protein sequence ID" value="AIK96205.1"/>
    <property type="molecule type" value="Genomic_DNA"/>
</dbReference>
<protein>
    <recommendedName>
        <fullName evidence="4">DUF637 domain-containing protein</fullName>
    </recommendedName>
</protein>
<dbReference type="Pfam" id="PF14414">
    <property type="entry name" value="WHH"/>
    <property type="match status" value="1"/>
</dbReference>
<keyword evidence="3" id="KW-1185">Reference proteome</keyword>
<reference evidence="2 3" key="1">
    <citation type="submission" date="2014-07" db="EMBL/GenBank/DDBJ databases">
        <title>Comparative genomic insights into amoeba endosymbionts belonging to the families of Holosporaceae and Candidatus Midichloriaceae within Rickettsiales.</title>
        <authorList>
            <person name="Wang Z."/>
            <person name="Wu M."/>
        </authorList>
    </citation>
    <scope>NUCLEOTIDE SEQUENCE [LARGE SCALE GENOMIC DNA]</scope>
    <source>
        <strain evidence="2">PRA3</strain>
    </source>
</reference>
<accession>A0A077AZQ1</accession>
<evidence type="ECO:0000313" key="2">
    <source>
        <dbReference type="EMBL" id="AIK96205.1"/>
    </source>
</evidence>
<dbReference type="STRING" id="91604.ID47_04755"/>
<dbReference type="KEGG" id="paca:ID47_04755"/>
<feature type="region of interest" description="Disordered" evidence="1">
    <location>
        <begin position="1299"/>
        <end position="1329"/>
    </location>
</feature>
<dbReference type="eggNOG" id="COG3210">
    <property type="taxonomic scope" value="Bacteria"/>
</dbReference>
<name>A0A077AZQ1_9PROT</name>
<organism evidence="2 3">
    <name type="scientific">Candidatus Odyssella acanthamoebae</name>
    <dbReference type="NCBI Taxonomy" id="91604"/>
    <lineage>
        <taxon>Bacteria</taxon>
        <taxon>Pseudomonadati</taxon>
        <taxon>Pseudomonadota</taxon>
        <taxon>Alphaproteobacteria</taxon>
        <taxon>Holosporales</taxon>
        <taxon>Candidatus Paracaedibacteraceae</taxon>
        <taxon>Candidatus Odyssella</taxon>
    </lineage>
</organism>
<evidence type="ECO:0008006" key="4">
    <source>
        <dbReference type="Google" id="ProtNLM"/>
    </source>
</evidence>
<dbReference type="InterPro" id="IPR032869">
    <property type="entry name" value="WHH_dom_containing"/>
</dbReference>
<dbReference type="HOGENOM" id="CLU_252355_0_0_5"/>
<dbReference type="Proteomes" id="UP000028926">
    <property type="component" value="Chromosome"/>
</dbReference>
<sequence>MHAGERTAVQVNGLLTAASSSITSDKGPTVVKAKALNAQTLIETIYTDSGYYQRAQRQTAFGSTFEKLFVHIETDALANGVSFYGTAADIKTGGSRQFGAIPLFAHSETKWKKKTVIEDSCRHLRTTVTVTTQSDREAAQAPVNLDVPIICFGREATEPATFYEVFVPGVNNDCGFNCLGISRQEAVEMLLACQDVEEARAMVAPEIAEAFDNDCLDDNTAFTQRADFQILKAQKQLRHRLNDWVTNQLNESLGLPRDATWRETYCHIQSHNLQATYPEFMEEANRYLSFDEDLQTFAHNPEVYTLYIQTYAPQLDPADNKMLENLQDQYNDRLGRHEISSSVFDLLARLLDKKLRVITKMENGHFKLTHEDDCEGEPITVLHTVAAMRGGKAFDVTAFNGALNHYNLLLTDDKYTDFLTTVTAPSIQDGEISVYSEGDALDIGMLTIGTDKIFLGASGSYAQEPVYDWYQRQEIKKKRRFNKLSGFAKTRRLESKHTYQVARPCTTISTNKKEIDLYGGKGVSLRGSVLQGGKLTVEAKEGLIHLLTTMGMDCVEVKKSSKDPLWQSKSQSFEYHENRQQCQFHYDEAQGGIEFKTPEGIVVELVTEKHSKADGKKNKGRPQEWQRLKDFSNTPGYEWIKLLDEREDVVRLYVDERHDSGRFAHQGMTAAAKIIITIIITLCTAGGGLASLGATGGTAAAGGAAASTVTFSSVVSSMAMGALQGGLAAASNQLMFSMINNRLNMKNVSREMTSSSTLNSIGQSAMTAGLGKGLSCATGIPTAGLHGFEEQAWGNAITALARLGTGLAFGEKPKDVLKSTAVNYAVDVASGTIANKIGDWRLLNIEKNLLSDYVSHKLMHGALGAASRSIAAKLLGQSRSEVQKSMLGGALGAMAAEVVAEGLRDHLQENCDKRLNRESDGKTPEEIIKLKGKIRTEELTKICAYGELAATVLTQACGGDLEAACSAARNALDNNFSQMMAGVKPANFKEGEWEEVKAILLQVVKDPSEQPDPLTDTLIQELRHFLKDGIEGLYKARQRLLEGEITDETIFKSAGATALDAIGLAYMVVDKANGGALSALVKTADLTTNVVGNTLGKIVEHGGGSKRTVQNTAEIGKIVGDIAIPLKGKPVGYTAKSGTTMQAVSHIEKRLSGLDLAGFVKLPGKNKINSEVFHAANHNRLPFEITRSANATRIYEDIRAVANGSNSGLGKNSVNSAWTISSSSKGSGLFTSQHGSKPPVTAEQWIQKTIPGKTITHRGSGTGTTPKLGRDLLTGKMEAKGKEVVRDNRPIAEATPKAANAGLSSSIGKNKNSHPRVRPINNRKPINSEYAGKTYPLENLPEELRRKYPHSVPFTGTGHPDFSRYAIKKVKIKVTGDHGIDFPAADKAAGLVKRPKDYTWHHHEEGKSMYLIPKDIHKAVRHTGGVAVNKTQ</sequence>
<proteinExistence type="predicted"/>
<evidence type="ECO:0000313" key="3">
    <source>
        <dbReference type="Proteomes" id="UP000028926"/>
    </source>
</evidence>
<evidence type="ECO:0000256" key="1">
    <source>
        <dbReference type="SAM" id="MobiDB-lite"/>
    </source>
</evidence>
<gene>
    <name evidence="2" type="ORF">ID47_04755</name>
</gene>
<dbReference type="eggNOG" id="COG1372">
    <property type="taxonomic scope" value="Bacteria"/>
</dbReference>